<sequence>MAGLLELQPWLKQWHDQPDPLFTPAPAPAKFFEGERQMEQGKHRLTDDDLRAWRPGRGSPRSGRSARAGARRVPREARPAPVSAAVATARHKVLHPIHPTRLRSRGFMSAGPRARSHSSPRRARPCCGRLLGRLAAAGVHRRCR</sequence>
<comment type="caution">
    <text evidence="3">The sequence shown here is derived from an EMBL/GenBank/DDBJ whole genome shotgun (WGS) entry which is preliminary data.</text>
</comment>
<feature type="compositionally biased region" description="Basic residues" evidence="1">
    <location>
        <begin position="114"/>
        <end position="123"/>
    </location>
</feature>
<dbReference type="InterPro" id="IPR054277">
    <property type="entry name" value="DUF7008"/>
</dbReference>
<dbReference type="Pfam" id="PF22654">
    <property type="entry name" value="DUF7008"/>
    <property type="match status" value="1"/>
</dbReference>
<feature type="compositionally biased region" description="Basic and acidic residues" evidence="1">
    <location>
        <begin position="36"/>
        <end position="52"/>
    </location>
</feature>
<gene>
    <name evidence="3" type="ORF">ACFPRK_02515</name>
</gene>
<feature type="compositionally biased region" description="Basic residues" evidence="1">
    <location>
        <begin position="89"/>
        <end position="104"/>
    </location>
</feature>
<organism evidence="3 4">
    <name type="scientific">Streptomyces mutomycini</name>
    <dbReference type="NCBI Taxonomy" id="284036"/>
    <lineage>
        <taxon>Bacteria</taxon>
        <taxon>Bacillati</taxon>
        <taxon>Actinomycetota</taxon>
        <taxon>Actinomycetes</taxon>
        <taxon>Kitasatosporales</taxon>
        <taxon>Streptomycetaceae</taxon>
        <taxon>Streptomyces</taxon>
    </lineage>
</organism>
<feature type="region of interest" description="Disordered" evidence="1">
    <location>
        <begin position="36"/>
        <end position="123"/>
    </location>
</feature>
<keyword evidence="4" id="KW-1185">Reference proteome</keyword>
<evidence type="ECO:0000259" key="2">
    <source>
        <dbReference type="Pfam" id="PF22654"/>
    </source>
</evidence>
<proteinExistence type="predicted"/>
<protein>
    <submittedName>
        <fullName evidence="3">DUF7008 domain-containing protein</fullName>
    </submittedName>
</protein>
<dbReference type="EMBL" id="JBHSKI010000001">
    <property type="protein sequence ID" value="MFC5169478.1"/>
    <property type="molecule type" value="Genomic_DNA"/>
</dbReference>
<feature type="domain" description="DUF7008" evidence="2">
    <location>
        <begin position="1"/>
        <end position="57"/>
    </location>
</feature>
<dbReference type="RefSeq" id="WP_381822026.1">
    <property type="nucleotide sequence ID" value="NZ_JBFADZ010000007.1"/>
</dbReference>
<name>A0ABW0AXA0_9ACTN</name>
<evidence type="ECO:0000256" key="1">
    <source>
        <dbReference type="SAM" id="MobiDB-lite"/>
    </source>
</evidence>
<feature type="compositionally biased region" description="Low complexity" evidence="1">
    <location>
        <begin position="79"/>
        <end position="88"/>
    </location>
</feature>
<accession>A0ABW0AXA0</accession>
<feature type="compositionally biased region" description="Low complexity" evidence="1">
    <location>
        <begin position="53"/>
        <end position="68"/>
    </location>
</feature>
<evidence type="ECO:0000313" key="4">
    <source>
        <dbReference type="Proteomes" id="UP001596208"/>
    </source>
</evidence>
<dbReference type="Proteomes" id="UP001596208">
    <property type="component" value="Unassembled WGS sequence"/>
</dbReference>
<reference evidence="4" key="1">
    <citation type="journal article" date="2019" name="Int. J. Syst. Evol. Microbiol.">
        <title>The Global Catalogue of Microorganisms (GCM) 10K type strain sequencing project: providing services to taxonomists for standard genome sequencing and annotation.</title>
        <authorList>
            <consortium name="The Broad Institute Genomics Platform"/>
            <consortium name="The Broad Institute Genome Sequencing Center for Infectious Disease"/>
            <person name="Wu L."/>
            <person name="Ma J."/>
        </authorList>
    </citation>
    <scope>NUCLEOTIDE SEQUENCE [LARGE SCALE GENOMIC DNA]</scope>
    <source>
        <strain evidence="4">CGMCC 4.1721</strain>
    </source>
</reference>
<evidence type="ECO:0000313" key="3">
    <source>
        <dbReference type="EMBL" id="MFC5169478.1"/>
    </source>
</evidence>